<name>A0ABM8EKD5_9BACT</name>
<accession>A0ABM8EKD5</accession>
<reference evidence="1 2" key="1">
    <citation type="submission" date="2022-12" db="EMBL/GenBank/DDBJ databases">
        <title>Polyphasic characterization of Geotalea uranireducens NIT-SL11 newly isolated from a complex of sewage sludge and microbially reduced graphene oxide.</title>
        <authorList>
            <person name="Xie L."/>
            <person name="Yoshida N."/>
            <person name="Meng L."/>
        </authorList>
    </citation>
    <scope>NUCLEOTIDE SEQUENCE [LARGE SCALE GENOMIC DNA]</scope>
    <source>
        <strain evidence="1 2">NIT-SL11</strain>
    </source>
</reference>
<keyword evidence="2" id="KW-1185">Reference proteome</keyword>
<protein>
    <submittedName>
        <fullName evidence="1">Uncharacterized protein</fullName>
    </submittedName>
</protein>
<organism evidence="1 2">
    <name type="scientific">Geotalea uraniireducens</name>
    <dbReference type="NCBI Taxonomy" id="351604"/>
    <lineage>
        <taxon>Bacteria</taxon>
        <taxon>Pseudomonadati</taxon>
        <taxon>Thermodesulfobacteriota</taxon>
        <taxon>Desulfuromonadia</taxon>
        <taxon>Geobacterales</taxon>
        <taxon>Geobacteraceae</taxon>
        <taxon>Geotalea</taxon>
    </lineage>
</organism>
<dbReference type="RefSeq" id="WP_282003700.1">
    <property type="nucleotide sequence ID" value="NZ_AP027151.1"/>
</dbReference>
<gene>
    <name evidence="1" type="ORF">GURASL_18790</name>
</gene>
<evidence type="ECO:0000313" key="1">
    <source>
        <dbReference type="EMBL" id="BDV42956.1"/>
    </source>
</evidence>
<proteinExistence type="predicted"/>
<dbReference type="NCBIfam" id="NF045727">
    <property type="entry name" value="GSU3529_fam"/>
    <property type="match status" value="1"/>
</dbReference>
<evidence type="ECO:0000313" key="2">
    <source>
        <dbReference type="Proteomes" id="UP001317705"/>
    </source>
</evidence>
<dbReference type="EMBL" id="AP027151">
    <property type="protein sequence ID" value="BDV42956.1"/>
    <property type="molecule type" value="Genomic_DNA"/>
</dbReference>
<sequence>MDPFEKLRNVVMRQSLEGDFPDWLLEDVLSIADAPESYGAVVPLVEQLIDQIGEFDPFAGVGCFPAAVGIEQIQATVQRIKRH</sequence>
<dbReference type="Proteomes" id="UP001317705">
    <property type="component" value="Chromosome"/>
</dbReference>